<reference evidence="1" key="1">
    <citation type="journal article" date="2020" name="Nature">
        <title>Giant virus diversity and host interactions through global metagenomics.</title>
        <authorList>
            <person name="Schulz F."/>
            <person name="Roux S."/>
            <person name="Paez-Espino D."/>
            <person name="Jungbluth S."/>
            <person name="Walsh D.A."/>
            <person name="Denef V.J."/>
            <person name="McMahon K.D."/>
            <person name="Konstantinidis K.T."/>
            <person name="Eloe-Fadrosh E.A."/>
            <person name="Kyrpides N.C."/>
            <person name="Woyke T."/>
        </authorList>
    </citation>
    <scope>NUCLEOTIDE SEQUENCE</scope>
    <source>
        <strain evidence="1">GVMAG-M-3300025860-20</strain>
    </source>
</reference>
<name>A0A6C0J849_9ZZZZ</name>
<accession>A0A6C0J849</accession>
<dbReference type="AlphaFoldDB" id="A0A6C0J849"/>
<sequence length="84" mass="9868">MTKLGLVSNSIMVINPSLLFVHLTVLQFIENFTDEQDFLWDRQRPVNNERVEEIREHLDDKPEASKTCNQIVTFGLVNNKDPYY</sequence>
<organism evidence="1">
    <name type="scientific">viral metagenome</name>
    <dbReference type="NCBI Taxonomy" id="1070528"/>
    <lineage>
        <taxon>unclassified sequences</taxon>
        <taxon>metagenomes</taxon>
        <taxon>organismal metagenomes</taxon>
    </lineage>
</organism>
<dbReference type="EMBL" id="MN740331">
    <property type="protein sequence ID" value="QHU00931.1"/>
    <property type="molecule type" value="Genomic_DNA"/>
</dbReference>
<proteinExistence type="predicted"/>
<protein>
    <submittedName>
        <fullName evidence="1">Uncharacterized protein</fullName>
    </submittedName>
</protein>
<evidence type="ECO:0000313" key="1">
    <source>
        <dbReference type="EMBL" id="QHU00931.1"/>
    </source>
</evidence>